<dbReference type="Gene3D" id="3.40.630.30">
    <property type="match status" value="1"/>
</dbReference>
<dbReference type="RefSeq" id="WP_341841204.1">
    <property type="nucleotide sequence ID" value="NZ_CP149792.1"/>
</dbReference>
<proteinExistence type="predicted"/>
<dbReference type="InterPro" id="IPR016181">
    <property type="entry name" value="Acyl_CoA_acyltransferase"/>
</dbReference>
<keyword evidence="4 7" id="KW-0012">Acyltransferase</keyword>
<keyword evidence="8" id="KW-1185">Reference proteome</keyword>
<keyword evidence="1" id="KW-0678">Repressor</keyword>
<evidence type="ECO:0000256" key="5">
    <source>
        <dbReference type="ARBA" id="ARBA00049880"/>
    </source>
</evidence>
<reference evidence="7 8" key="1">
    <citation type="submission" date="2024-03" db="EMBL/GenBank/DDBJ databases">
        <title>Chitinophaga caseinilytica sp. nov., a casein hydrolysing bacterium isolated from forest soil.</title>
        <authorList>
            <person name="Lee D.S."/>
            <person name="Han D.M."/>
            <person name="Baek J.H."/>
            <person name="Choi D.G."/>
            <person name="Jeon J.H."/>
            <person name="Jeon C.O."/>
        </authorList>
    </citation>
    <scope>NUCLEOTIDE SEQUENCE [LARGE SCALE GENOMIC DNA]</scope>
    <source>
        <strain evidence="7 8">KACC 19118</strain>
    </source>
</reference>
<evidence type="ECO:0000256" key="4">
    <source>
        <dbReference type="ARBA" id="ARBA00023315"/>
    </source>
</evidence>
<dbReference type="Pfam" id="PF13508">
    <property type="entry name" value="Acetyltransf_7"/>
    <property type="match status" value="1"/>
</dbReference>
<evidence type="ECO:0000256" key="2">
    <source>
        <dbReference type="ARBA" id="ARBA00022649"/>
    </source>
</evidence>
<dbReference type="EC" id="2.3.1.-" evidence="7"/>
<feature type="domain" description="N-acetyltransferase" evidence="6">
    <location>
        <begin position="14"/>
        <end position="70"/>
    </location>
</feature>
<dbReference type="Proteomes" id="UP001449657">
    <property type="component" value="Chromosome"/>
</dbReference>
<keyword evidence="2" id="KW-1277">Toxin-antitoxin system</keyword>
<sequence length="91" mass="10086">MPPSYSDLPVTLLGRLAVDKTCQGQRIGELLLIDALFRSYENSKIIGSIAVVVDPLDEDAVGFYKKYGFVTLPDSGKMFMPMKMIEQLVEA</sequence>
<protein>
    <submittedName>
        <fullName evidence="7">GNAT family N-acetyltransferase</fullName>
        <ecNumber evidence="7">2.3.1.-</ecNumber>
    </submittedName>
</protein>
<dbReference type="SUPFAM" id="SSF55729">
    <property type="entry name" value="Acyl-CoA N-acyltransferases (Nat)"/>
    <property type="match status" value="1"/>
</dbReference>
<evidence type="ECO:0000256" key="3">
    <source>
        <dbReference type="ARBA" id="ARBA00022679"/>
    </source>
</evidence>
<evidence type="ECO:0000313" key="7">
    <source>
        <dbReference type="EMBL" id="WZN46506.1"/>
    </source>
</evidence>
<keyword evidence="3 7" id="KW-0808">Transferase</keyword>
<gene>
    <name evidence="7" type="ORF">WJU22_26830</name>
</gene>
<dbReference type="InterPro" id="IPR000182">
    <property type="entry name" value="GNAT_dom"/>
</dbReference>
<dbReference type="PANTHER" id="PTHR36449">
    <property type="entry name" value="ACETYLTRANSFERASE-RELATED"/>
    <property type="match status" value="1"/>
</dbReference>
<dbReference type="GO" id="GO:0016746">
    <property type="term" value="F:acyltransferase activity"/>
    <property type="evidence" value="ECO:0007669"/>
    <property type="project" value="UniProtKB-KW"/>
</dbReference>
<name>A0ABZ2Z2K9_9BACT</name>
<evidence type="ECO:0000313" key="8">
    <source>
        <dbReference type="Proteomes" id="UP001449657"/>
    </source>
</evidence>
<comment type="catalytic activity">
    <reaction evidence="5">
        <text>glycyl-tRNA(Gly) + acetyl-CoA = N-acetylglycyl-tRNA(Gly) + CoA + H(+)</text>
        <dbReference type="Rhea" id="RHEA:81867"/>
        <dbReference type="Rhea" id="RHEA-COMP:9683"/>
        <dbReference type="Rhea" id="RHEA-COMP:19766"/>
        <dbReference type="ChEBI" id="CHEBI:15378"/>
        <dbReference type="ChEBI" id="CHEBI:57287"/>
        <dbReference type="ChEBI" id="CHEBI:57288"/>
        <dbReference type="ChEBI" id="CHEBI:78522"/>
        <dbReference type="ChEBI" id="CHEBI:232036"/>
    </reaction>
</comment>
<dbReference type="PANTHER" id="PTHR36449:SF1">
    <property type="entry name" value="ACETYLTRANSFERASE"/>
    <property type="match status" value="1"/>
</dbReference>
<accession>A0ABZ2Z2K9</accession>
<dbReference type="EMBL" id="CP150096">
    <property type="protein sequence ID" value="WZN46506.1"/>
    <property type="molecule type" value="Genomic_DNA"/>
</dbReference>
<organism evidence="7 8">
    <name type="scientific">Chitinophaga caseinilytica</name>
    <dbReference type="NCBI Taxonomy" id="2267521"/>
    <lineage>
        <taxon>Bacteria</taxon>
        <taxon>Pseudomonadati</taxon>
        <taxon>Bacteroidota</taxon>
        <taxon>Chitinophagia</taxon>
        <taxon>Chitinophagales</taxon>
        <taxon>Chitinophagaceae</taxon>
        <taxon>Chitinophaga</taxon>
    </lineage>
</organism>
<evidence type="ECO:0000259" key="6">
    <source>
        <dbReference type="Pfam" id="PF13508"/>
    </source>
</evidence>
<evidence type="ECO:0000256" key="1">
    <source>
        <dbReference type="ARBA" id="ARBA00022491"/>
    </source>
</evidence>